<dbReference type="Pfam" id="PF13347">
    <property type="entry name" value="MFS_2"/>
    <property type="match status" value="1"/>
</dbReference>
<proteinExistence type="predicted"/>
<keyword evidence="4" id="KW-0813">Transport</keyword>
<dbReference type="GO" id="GO:0015293">
    <property type="term" value="F:symporter activity"/>
    <property type="evidence" value="ECO:0007669"/>
    <property type="project" value="UniProtKB-KW"/>
</dbReference>
<dbReference type="EMBL" id="CP048914">
    <property type="protein sequence ID" value="QMS84869.1"/>
    <property type="molecule type" value="Genomic_DNA"/>
</dbReference>
<dbReference type="SUPFAM" id="SSF103473">
    <property type="entry name" value="MFS general substrate transporter"/>
    <property type="match status" value="1"/>
</dbReference>
<organism evidence="8 9">
    <name type="scientific">Candidatus Xianfuyuplasma coldseepsis</name>
    <dbReference type="NCBI Taxonomy" id="2782163"/>
    <lineage>
        <taxon>Bacteria</taxon>
        <taxon>Bacillati</taxon>
        <taxon>Mycoplasmatota</taxon>
        <taxon>Mollicutes</taxon>
        <taxon>Candidatus Izemoplasmatales</taxon>
        <taxon>Candidatus Izemoplasmataceae</taxon>
        <taxon>Candidatus Xianfuyuplasma</taxon>
    </lineage>
</organism>
<evidence type="ECO:0000256" key="1">
    <source>
        <dbReference type="ARBA" id="ARBA00004651"/>
    </source>
</evidence>
<dbReference type="InterPro" id="IPR018043">
    <property type="entry name" value="Na/Gal_symport_CS"/>
</dbReference>
<feature type="transmembrane region" description="Helical" evidence="7">
    <location>
        <begin position="335"/>
        <end position="357"/>
    </location>
</feature>
<keyword evidence="4" id="KW-0769">Symport</keyword>
<feature type="transmembrane region" description="Helical" evidence="7">
    <location>
        <begin position="85"/>
        <end position="105"/>
    </location>
</feature>
<reference evidence="8 9" key="1">
    <citation type="submission" date="2020-02" db="EMBL/GenBank/DDBJ databases">
        <authorList>
            <person name="Zheng R.K."/>
            <person name="Sun C.M."/>
        </authorList>
    </citation>
    <scope>NUCLEOTIDE SEQUENCE [LARGE SCALE GENOMIC DNA]</scope>
    <source>
        <strain evidence="9">zrk13</strain>
    </source>
</reference>
<evidence type="ECO:0000313" key="9">
    <source>
        <dbReference type="Proteomes" id="UP000514720"/>
    </source>
</evidence>
<feature type="transmembrane region" description="Helical" evidence="7">
    <location>
        <begin position="51"/>
        <end position="73"/>
    </location>
</feature>
<evidence type="ECO:0000256" key="5">
    <source>
        <dbReference type="ARBA" id="ARBA00022989"/>
    </source>
</evidence>
<feature type="transmembrane region" description="Helical" evidence="7">
    <location>
        <begin position="242"/>
        <end position="268"/>
    </location>
</feature>
<keyword evidence="2" id="KW-1003">Cell membrane</keyword>
<keyword evidence="9" id="KW-1185">Reference proteome</keyword>
<dbReference type="GO" id="GO:0006814">
    <property type="term" value="P:sodium ion transport"/>
    <property type="evidence" value="ECO:0007669"/>
    <property type="project" value="InterPro"/>
</dbReference>
<evidence type="ECO:0000256" key="4">
    <source>
        <dbReference type="ARBA" id="ARBA00022847"/>
    </source>
</evidence>
<dbReference type="RefSeq" id="WP_258878490.1">
    <property type="nucleotide sequence ID" value="NZ_CP048914.1"/>
</dbReference>
<feature type="transmembrane region" description="Helical" evidence="7">
    <location>
        <begin position="190"/>
        <end position="210"/>
    </location>
</feature>
<comment type="subcellular location">
    <subcellularLocation>
        <location evidence="1">Cell membrane</location>
        <topology evidence="1">Multi-pass membrane protein</topology>
    </subcellularLocation>
</comment>
<name>A0A7L7KR19_9MOLU</name>
<dbReference type="InterPro" id="IPR039672">
    <property type="entry name" value="MFS_2"/>
</dbReference>
<feature type="transmembrane region" description="Helical" evidence="7">
    <location>
        <begin position="420"/>
        <end position="445"/>
    </location>
</feature>
<dbReference type="GO" id="GO:0005886">
    <property type="term" value="C:plasma membrane"/>
    <property type="evidence" value="ECO:0007669"/>
    <property type="project" value="UniProtKB-SubCell"/>
</dbReference>
<evidence type="ECO:0000313" key="8">
    <source>
        <dbReference type="EMBL" id="QMS84869.1"/>
    </source>
</evidence>
<feature type="transmembrane region" description="Helical" evidence="7">
    <location>
        <begin position="280"/>
        <end position="299"/>
    </location>
</feature>
<evidence type="ECO:0000256" key="6">
    <source>
        <dbReference type="ARBA" id="ARBA00023136"/>
    </source>
</evidence>
<feature type="transmembrane region" description="Helical" evidence="7">
    <location>
        <begin position="12"/>
        <end position="39"/>
    </location>
</feature>
<dbReference type="PANTHER" id="PTHR11328">
    <property type="entry name" value="MAJOR FACILITATOR SUPERFAMILY DOMAIN-CONTAINING PROTEIN"/>
    <property type="match status" value="1"/>
</dbReference>
<keyword evidence="3 7" id="KW-0812">Transmembrane</keyword>
<feature type="transmembrane region" description="Helical" evidence="7">
    <location>
        <begin position="389"/>
        <end position="408"/>
    </location>
</feature>
<dbReference type="PROSITE" id="PS00872">
    <property type="entry name" value="NA_GALACTOSIDE_SYMP"/>
    <property type="match status" value="1"/>
</dbReference>
<dbReference type="GO" id="GO:0008643">
    <property type="term" value="P:carbohydrate transport"/>
    <property type="evidence" value="ECO:0007669"/>
    <property type="project" value="InterPro"/>
</dbReference>
<evidence type="ECO:0000256" key="7">
    <source>
        <dbReference type="SAM" id="Phobius"/>
    </source>
</evidence>
<dbReference type="Gene3D" id="1.20.1250.20">
    <property type="entry name" value="MFS general substrate transporter like domains"/>
    <property type="match status" value="1"/>
</dbReference>
<evidence type="ECO:0000256" key="3">
    <source>
        <dbReference type="ARBA" id="ARBA00022692"/>
    </source>
</evidence>
<protein>
    <recommendedName>
        <fullName evidence="10">MFS transporter</fullName>
    </recommendedName>
</protein>
<feature type="transmembrane region" description="Helical" evidence="7">
    <location>
        <begin position="111"/>
        <end position="130"/>
    </location>
</feature>
<dbReference type="KEGG" id="xcl:G4Z02_03570"/>
<sequence length="461" mass="51268">MGSATYKNEATLFQISAFSGNNAATTSLSLIFTGFFLAYGTNVYSFSPITIGGIMMITRILDAFTDPIIGILVDRTHTRFGRFRPWILFGSLLMCLSFFLLFLGHDFGSNTANLIWIISMYVLWVIGYTFQTTITKAGQNVLTNHPKQRTLYSAFTQFYSMFLLLFIYTIMVPFLDRFGGFASAEAWRNLSLVMIAIQLVFTGFALAGLWKKDVIENYGKNHDEFHPKVRDYIQMFKNNRALTMLIIAASTNKTANTMVNGLVVFFYVYVAQDVSNQTRVTPFMGIAMAIAIVITTILTNRIGRKTTFLRSSQLAFLFGPIAILAIALAPTPTPFIVLVFVFMLFAFITAATELNIIPMIGDTADYEYHLSKQFVPGMIGSAFSLIDKFISSFAGLFNGLILALLGYVSFADTPPNNTLFWGILITIAAVPSLAHLASIIAIYFYPIDDDTLQETLASSQV</sequence>
<gene>
    <name evidence="8" type="ORF">G4Z02_03570</name>
</gene>
<feature type="transmembrane region" description="Helical" evidence="7">
    <location>
        <begin position="151"/>
        <end position="170"/>
    </location>
</feature>
<dbReference type="PANTHER" id="PTHR11328:SF36">
    <property type="entry name" value="MELIBIOSE PERMEASE"/>
    <property type="match status" value="1"/>
</dbReference>
<keyword evidence="5 7" id="KW-1133">Transmembrane helix</keyword>
<keyword evidence="6 7" id="KW-0472">Membrane</keyword>
<feature type="transmembrane region" description="Helical" evidence="7">
    <location>
        <begin position="311"/>
        <end position="329"/>
    </location>
</feature>
<accession>A0A7L7KR19</accession>
<dbReference type="InterPro" id="IPR036259">
    <property type="entry name" value="MFS_trans_sf"/>
</dbReference>
<dbReference type="AlphaFoldDB" id="A0A7L7KR19"/>
<dbReference type="Proteomes" id="UP000514720">
    <property type="component" value="Chromosome"/>
</dbReference>
<evidence type="ECO:0000256" key="2">
    <source>
        <dbReference type="ARBA" id="ARBA00022475"/>
    </source>
</evidence>
<evidence type="ECO:0008006" key="10">
    <source>
        <dbReference type="Google" id="ProtNLM"/>
    </source>
</evidence>